<evidence type="ECO:0000256" key="2">
    <source>
        <dbReference type="ARBA" id="ARBA00023002"/>
    </source>
</evidence>
<evidence type="ECO:0000259" key="7">
    <source>
        <dbReference type="Pfam" id="PF00171"/>
    </source>
</evidence>
<dbReference type="InterPro" id="IPR016162">
    <property type="entry name" value="Ald_DH_N"/>
</dbReference>
<dbReference type="Gene3D" id="3.40.309.10">
    <property type="entry name" value="Aldehyde Dehydrogenase, Chain A, domain 2"/>
    <property type="match status" value="1"/>
</dbReference>
<dbReference type="Pfam" id="PF00171">
    <property type="entry name" value="Aldedh"/>
    <property type="match status" value="1"/>
</dbReference>
<reference evidence="9" key="1">
    <citation type="journal article" date="2019" name="Int. J. Syst. Evol. Microbiol.">
        <title>The Global Catalogue of Microorganisms (GCM) 10K type strain sequencing project: providing services to taxonomists for standard genome sequencing and annotation.</title>
        <authorList>
            <consortium name="The Broad Institute Genomics Platform"/>
            <consortium name="The Broad Institute Genome Sequencing Center for Infectious Disease"/>
            <person name="Wu L."/>
            <person name="Ma J."/>
        </authorList>
    </citation>
    <scope>NUCLEOTIDE SEQUENCE [LARGE SCALE GENOMIC DNA]</scope>
    <source>
        <strain evidence="9">JCM 17304</strain>
    </source>
</reference>
<evidence type="ECO:0000256" key="4">
    <source>
        <dbReference type="PIRNR" id="PIRNR036492"/>
    </source>
</evidence>
<evidence type="ECO:0000256" key="5">
    <source>
        <dbReference type="PROSITE-ProRule" id="PRU10007"/>
    </source>
</evidence>
<dbReference type="PANTHER" id="PTHR43570">
    <property type="entry name" value="ALDEHYDE DEHYDROGENASE"/>
    <property type="match status" value="1"/>
</dbReference>
<comment type="caution">
    <text evidence="8">The sequence shown here is derived from an EMBL/GenBank/DDBJ whole genome shotgun (WGS) entry which is preliminary data.</text>
</comment>
<comment type="similarity">
    <text evidence="1 4 6">Belongs to the aldehyde dehydrogenase family.</text>
</comment>
<dbReference type="InterPro" id="IPR029510">
    <property type="entry name" value="Ald_DH_CS_GLU"/>
</dbReference>
<dbReference type="InterPro" id="IPR016160">
    <property type="entry name" value="Ald_DH_CS_CYS"/>
</dbReference>
<dbReference type="SUPFAM" id="SSF53720">
    <property type="entry name" value="ALDH-like"/>
    <property type="match status" value="1"/>
</dbReference>
<gene>
    <name evidence="8" type="ORF">GCM10022414_27010</name>
</gene>
<keyword evidence="3" id="KW-0520">NAD</keyword>
<evidence type="ECO:0000256" key="1">
    <source>
        <dbReference type="ARBA" id="ARBA00009986"/>
    </source>
</evidence>
<accession>A0ABP7WYR0</accession>
<feature type="active site" evidence="5">
    <location>
        <position position="224"/>
    </location>
</feature>
<dbReference type="PROSITE" id="PS00070">
    <property type="entry name" value="ALDEHYDE_DEHYDR_CYS"/>
    <property type="match status" value="1"/>
</dbReference>
<evidence type="ECO:0000256" key="3">
    <source>
        <dbReference type="ARBA" id="ARBA00023027"/>
    </source>
</evidence>
<keyword evidence="9" id="KW-1185">Reference proteome</keyword>
<dbReference type="InterPro" id="IPR016163">
    <property type="entry name" value="Ald_DH_C"/>
</dbReference>
<dbReference type="Gene3D" id="3.40.605.10">
    <property type="entry name" value="Aldehyde Dehydrogenase, Chain A, domain 1"/>
    <property type="match status" value="1"/>
</dbReference>
<dbReference type="RefSeq" id="WP_344936904.1">
    <property type="nucleotide sequence ID" value="NZ_BAABDM010000005.1"/>
</dbReference>
<dbReference type="PROSITE" id="PS00687">
    <property type="entry name" value="ALDEHYDE_DEHYDR_GLU"/>
    <property type="match status" value="1"/>
</dbReference>
<keyword evidence="2 4" id="KW-0560">Oxidoreductase</keyword>
<proteinExistence type="inferred from homology"/>
<dbReference type="PANTHER" id="PTHR43570:SF20">
    <property type="entry name" value="ALDEHYDE DEHYDROGENASE ALDX-RELATED"/>
    <property type="match status" value="1"/>
</dbReference>
<dbReference type="PIRSF" id="PIRSF036492">
    <property type="entry name" value="ALDH"/>
    <property type="match status" value="1"/>
</dbReference>
<dbReference type="InterPro" id="IPR016161">
    <property type="entry name" value="Ald_DH/histidinol_DH"/>
</dbReference>
<dbReference type="CDD" id="cd07133">
    <property type="entry name" value="ALDH_CALDH_CalB"/>
    <property type="match status" value="1"/>
</dbReference>
<dbReference type="Proteomes" id="UP001500392">
    <property type="component" value="Unassembled WGS sequence"/>
</dbReference>
<evidence type="ECO:0000313" key="9">
    <source>
        <dbReference type="Proteomes" id="UP001500392"/>
    </source>
</evidence>
<feature type="domain" description="Aldehyde dehydrogenase" evidence="7">
    <location>
        <begin position="12"/>
        <end position="448"/>
    </location>
</feature>
<name>A0ABP7WYR0_9GAMM</name>
<organism evidence="8 9">
    <name type="scientific">Zhongshania borealis</name>
    <dbReference type="NCBI Taxonomy" id="889488"/>
    <lineage>
        <taxon>Bacteria</taxon>
        <taxon>Pseudomonadati</taxon>
        <taxon>Pseudomonadota</taxon>
        <taxon>Gammaproteobacteria</taxon>
        <taxon>Cellvibrionales</taxon>
        <taxon>Spongiibacteraceae</taxon>
        <taxon>Zhongshania</taxon>
    </lineage>
</organism>
<protein>
    <recommendedName>
        <fullName evidence="4">Aldehyde dehydrogenase</fullName>
    </recommendedName>
</protein>
<sequence>MSNTIEDTDKTVTTSDFEAIFQSQKTAYANSRYPEYQDRQYKLKTLEDLLLSHRDAIIAALNADFGHRSPDETRLAEISGSVIHIRYARKHLAKWMLPQRRGTSIWFLPGSNRIQAQPVGVVGIMAPWNYPINLAVAPLASALAAGNRVMIKMSEYTPESTKLLKTILAKAFDESEVAVVGGAAEAASQFAELPFDHLLFTGSSNVGRKVMAAAAPNLTPLTLELGGKSPVIIAKDYPMEVAASRISFGKLFNAGQTCVAPDYILLPRGKIDDFVTWMGRKYVDLLPTGASSEDYTAIIDQRNANRLTAILDDAAAKGATIIPLEQASDTNKARRKFPLTLVLNPPSDSRIMQEEIFGPLLPVIETDGLDDCISRINAGDRPLALYYFSNSQSEQDRLLRQTHSGGVTVNDVLLQYLQVAQPFGGTGNSGFGSYHGWEGFRTFSHMKPVFTQRGFGDFTGLKLLNPPYGPIARRLITMMGG</sequence>
<evidence type="ECO:0000256" key="6">
    <source>
        <dbReference type="RuleBase" id="RU003345"/>
    </source>
</evidence>
<evidence type="ECO:0000313" key="8">
    <source>
        <dbReference type="EMBL" id="GAA4100176.1"/>
    </source>
</evidence>
<dbReference type="InterPro" id="IPR015590">
    <property type="entry name" value="Aldehyde_DH_dom"/>
</dbReference>
<dbReference type="EMBL" id="BAABDM010000005">
    <property type="protein sequence ID" value="GAA4100176.1"/>
    <property type="molecule type" value="Genomic_DNA"/>
</dbReference>
<dbReference type="InterPro" id="IPR012394">
    <property type="entry name" value="Aldehyde_DH_NAD(P)"/>
</dbReference>